<protein>
    <submittedName>
        <fullName evidence="1">Transcription factor</fullName>
    </submittedName>
</protein>
<dbReference type="Proteomes" id="UP000827872">
    <property type="component" value="Linkage Group LG09"/>
</dbReference>
<gene>
    <name evidence="1" type="primary">TRPS1_3</name>
    <name evidence="1" type="ORF">K3G42_022797</name>
</gene>
<keyword evidence="2" id="KW-1185">Reference proteome</keyword>
<organism evidence="1 2">
    <name type="scientific">Sphaerodactylus townsendi</name>
    <dbReference type="NCBI Taxonomy" id="933632"/>
    <lineage>
        <taxon>Eukaryota</taxon>
        <taxon>Metazoa</taxon>
        <taxon>Chordata</taxon>
        <taxon>Craniata</taxon>
        <taxon>Vertebrata</taxon>
        <taxon>Euteleostomi</taxon>
        <taxon>Lepidosauria</taxon>
        <taxon>Squamata</taxon>
        <taxon>Bifurcata</taxon>
        <taxon>Gekkota</taxon>
        <taxon>Sphaerodactylidae</taxon>
        <taxon>Sphaerodactylus</taxon>
    </lineage>
</organism>
<reference evidence="1" key="1">
    <citation type="submission" date="2021-08" db="EMBL/GenBank/DDBJ databases">
        <title>The first chromosome-level gecko genome reveals the dynamic sex chromosomes of Neotropical dwarf geckos (Sphaerodactylidae: Sphaerodactylus).</title>
        <authorList>
            <person name="Pinto B.J."/>
            <person name="Keating S.E."/>
            <person name="Gamble T."/>
        </authorList>
    </citation>
    <scope>NUCLEOTIDE SEQUENCE</scope>
    <source>
        <strain evidence="1">TG3544</strain>
    </source>
</reference>
<accession>A0ACB8FF64</accession>
<dbReference type="EMBL" id="CM037622">
    <property type="protein sequence ID" value="KAH8003693.1"/>
    <property type="molecule type" value="Genomic_DNA"/>
</dbReference>
<comment type="caution">
    <text evidence="1">The sequence shown here is derived from an EMBL/GenBank/DDBJ whole genome shotgun (WGS) entry which is preliminary data.</text>
</comment>
<sequence length="223" mass="24419">MIKWRRVHNCYKCRQCSFTAVDTQSLLEHFNTAHCQEMDITTANGEDSHGVAAALKEEPKVDLKVYSLISPDPKMGEPVSECIVKREKLDEKEIAKEKGWLDGSGDDLRGTSWRGVDILRGSPSYTQTSLGLLTTVSVGQEQPKPLRDSPNVEAAHLARPVYGLPVESKGFLQGVPQGSGEKAGPLPQPYPGSGDSKSKDESQSLLRVHLTVASVLKHSDLKR</sequence>
<evidence type="ECO:0000313" key="1">
    <source>
        <dbReference type="EMBL" id="KAH8003693.1"/>
    </source>
</evidence>
<evidence type="ECO:0000313" key="2">
    <source>
        <dbReference type="Proteomes" id="UP000827872"/>
    </source>
</evidence>
<name>A0ACB8FF64_9SAUR</name>
<proteinExistence type="predicted"/>